<evidence type="ECO:0000256" key="5">
    <source>
        <dbReference type="ARBA" id="ARBA00022723"/>
    </source>
</evidence>
<feature type="domain" description="RING-type" evidence="11">
    <location>
        <begin position="413"/>
        <end position="623"/>
    </location>
</feature>
<feature type="region of interest" description="Disordered" evidence="10">
    <location>
        <begin position="79"/>
        <end position="103"/>
    </location>
</feature>
<keyword evidence="7" id="KW-0863">Zinc-finger</keyword>
<dbReference type="Proteomes" id="UP000479710">
    <property type="component" value="Unassembled WGS sequence"/>
</dbReference>
<protein>
    <recommendedName>
        <fullName evidence="3">RBR-type E3 ubiquitin transferase</fullName>
        <ecNumber evidence="3">2.3.2.31</ecNumber>
    </recommendedName>
</protein>
<evidence type="ECO:0000256" key="7">
    <source>
        <dbReference type="ARBA" id="ARBA00022771"/>
    </source>
</evidence>
<dbReference type="InterPro" id="IPR013083">
    <property type="entry name" value="Znf_RING/FYVE/PHD"/>
</dbReference>
<evidence type="ECO:0000256" key="2">
    <source>
        <dbReference type="ARBA" id="ARBA00001947"/>
    </source>
</evidence>
<dbReference type="InterPro" id="IPR031127">
    <property type="entry name" value="E3_UB_ligase_RBR"/>
</dbReference>
<dbReference type="SUPFAM" id="SSF57850">
    <property type="entry name" value="RING/U-box"/>
    <property type="match status" value="3"/>
</dbReference>
<dbReference type="GO" id="GO:0061630">
    <property type="term" value="F:ubiquitin protein ligase activity"/>
    <property type="evidence" value="ECO:0007669"/>
    <property type="project" value="UniProtKB-EC"/>
</dbReference>
<evidence type="ECO:0000256" key="3">
    <source>
        <dbReference type="ARBA" id="ARBA00012251"/>
    </source>
</evidence>
<evidence type="ECO:0000313" key="12">
    <source>
        <dbReference type="EMBL" id="KAF0905778.1"/>
    </source>
</evidence>
<evidence type="ECO:0000256" key="1">
    <source>
        <dbReference type="ARBA" id="ARBA00001798"/>
    </source>
</evidence>
<dbReference type="SMART" id="SM00647">
    <property type="entry name" value="IBR"/>
    <property type="match status" value="2"/>
</dbReference>
<sequence length="654" mass="71576">MSGHNKPPAPAVATTGCSGLMSCLFLHRRAPPPSRGNAPVRPGQDAAAATRASTEQYRRRVQLLEEEVRRLGMRLAADAEHGSNTVNGATTDTRDQVSSRGSATGNRFFSEMVKLEDGGYLHEIKRVVGVPWERLALQVSPPVVAENAATASEVLDKMTETRAENLCKFLSKMMPIKDVAGRKDPGNVVRRSARLNSGDDFFEALLFKAMDKMEGLVQQGLKIQMASMVDSASATAAGDGERRQQATAASKDCMVYVVLIQVRDPKEGYAAIGDPMIGLMEAALEKKDGKVKLEVQGMDVAGILFSACRKRTTMFATQTVLSDGSISVEGDELQNILDLSSKNLSEDEVRARQDADTAKVGELFAIPPGFAAVLLRHYKWSLVELQDRLFCDDHVGAATGVSLDGVPVSVNDEPLICAICFDEHPAGEMRSAGCSHFYYVGCWHRYVHAAVCDGPRCMSFRCPDPAYSAAVVCELVDEVADGEDRARSYVEEGTKFKWCPGPGCTVAVEFVGGGGGGGEEKQDDVECTHGHGLCWRCGEEAHRPVSCERVRAWTEKNALESKTASWVLANAKHCPKCRLPIEKNQGCMRMKCRPPCLHEFCWLCLGPWDKHKNGQSYNCNIYDETKANGEVSGDKLRRGQGMASLDRYMHFYER</sequence>
<dbReference type="EC" id="2.3.2.31" evidence="3"/>
<evidence type="ECO:0000256" key="10">
    <source>
        <dbReference type="SAM" id="MobiDB-lite"/>
    </source>
</evidence>
<dbReference type="AlphaFoldDB" id="A0A6G1CZ88"/>
<dbReference type="Pfam" id="PF01485">
    <property type="entry name" value="IBR"/>
    <property type="match status" value="1"/>
</dbReference>
<keyword evidence="8" id="KW-0833">Ubl conjugation pathway</keyword>
<reference evidence="12 13" key="1">
    <citation type="submission" date="2019-11" db="EMBL/GenBank/DDBJ databases">
        <title>Whole genome sequence of Oryza granulata.</title>
        <authorList>
            <person name="Li W."/>
        </authorList>
    </citation>
    <scope>NUCLEOTIDE SEQUENCE [LARGE SCALE GENOMIC DNA]</scope>
    <source>
        <strain evidence="13">cv. Menghai</strain>
        <tissue evidence="12">Leaf</tissue>
    </source>
</reference>
<dbReference type="CDD" id="cd22583">
    <property type="entry name" value="Rcat_RBR_ARI7-like"/>
    <property type="match status" value="1"/>
</dbReference>
<keyword evidence="4" id="KW-0808">Transferase</keyword>
<accession>A0A6G1CZ88</accession>
<comment type="cofactor">
    <cofactor evidence="2">
        <name>Zn(2+)</name>
        <dbReference type="ChEBI" id="CHEBI:29105"/>
    </cofactor>
</comment>
<comment type="catalytic activity">
    <reaction evidence="1">
        <text>[E2 ubiquitin-conjugating enzyme]-S-ubiquitinyl-L-cysteine + [acceptor protein]-L-lysine = [E2 ubiquitin-conjugating enzyme]-L-cysteine + [acceptor protein]-N(6)-ubiquitinyl-L-lysine.</text>
        <dbReference type="EC" id="2.3.2.31"/>
    </reaction>
</comment>
<dbReference type="InterPro" id="IPR044066">
    <property type="entry name" value="TRIAD_supradom"/>
</dbReference>
<dbReference type="PANTHER" id="PTHR11685">
    <property type="entry name" value="RBR FAMILY RING FINGER AND IBR DOMAIN-CONTAINING"/>
    <property type="match status" value="1"/>
</dbReference>
<feature type="region of interest" description="Disordered" evidence="10">
    <location>
        <begin position="28"/>
        <end position="55"/>
    </location>
</feature>
<dbReference type="GO" id="GO:0016567">
    <property type="term" value="P:protein ubiquitination"/>
    <property type="evidence" value="ECO:0007669"/>
    <property type="project" value="InterPro"/>
</dbReference>
<dbReference type="GO" id="GO:0008270">
    <property type="term" value="F:zinc ion binding"/>
    <property type="evidence" value="ECO:0007669"/>
    <property type="project" value="UniProtKB-KW"/>
</dbReference>
<dbReference type="CDD" id="cd20346">
    <property type="entry name" value="BRcat_RBR_ANKIB1"/>
    <property type="match status" value="1"/>
</dbReference>
<dbReference type="PROSITE" id="PS00518">
    <property type="entry name" value="ZF_RING_1"/>
    <property type="match status" value="1"/>
</dbReference>
<keyword evidence="5" id="KW-0479">Metal-binding</keyword>
<dbReference type="Gene3D" id="3.30.40.10">
    <property type="entry name" value="Zinc/RING finger domain, C3HC4 (zinc finger)"/>
    <property type="match status" value="1"/>
</dbReference>
<evidence type="ECO:0000256" key="4">
    <source>
        <dbReference type="ARBA" id="ARBA00022679"/>
    </source>
</evidence>
<dbReference type="PROSITE" id="PS51257">
    <property type="entry name" value="PROKAR_LIPOPROTEIN"/>
    <property type="match status" value="1"/>
</dbReference>
<dbReference type="InterPro" id="IPR017907">
    <property type="entry name" value="Znf_RING_CS"/>
</dbReference>
<dbReference type="Gene3D" id="1.20.120.1750">
    <property type="match status" value="1"/>
</dbReference>
<dbReference type="OrthoDB" id="640135at2759"/>
<dbReference type="InterPro" id="IPR002867">
    <property type="entry name" value="IBR_dom"/>
</dbReference>
<evidence type="ECO:0000259" key="11">
    <source>
        <dbReference type="PROSITE" id="PS51873"/>
    </source>
</evidence>
<evidence type="ECO:0000313" key="13">
    <source>
        <dbReference type="Proteomes" id="UP000479710"/>
    </source>
</evidence>
<feature type="compositionally biased region" description="Polar residues" evidence="10">
    <location>
        <begin position="82"/>
        <end position="91"/>
    </location>
</feature>
<keyword evidence="13" id="KW-1185">Reference proteome</keyword>
<dbReference type="EMBL" id="SPHZ02000007">
    <property type="protein sequence ID" value="KAF0905778.1"/>
    <property type="molecule type" value="Genomic_DNA"/>
</dbReference>
<name>A0A6G1CZ88_9ORYZ</name>
<comment type="caution">
    <text evidence="12">The sequence shown here is derived from an EMBL/GenBank/DDBJ whole genome shotgun (WGS) entry which is preliminary data.</text>
</comment>
<gene>
    <name evidence="12" type="ORF">E2562_008832</name>
</gene>
<evidence type="ECO:0000256" key="6">
    <source>
        <dbReference type="ARBA" id="ARBA00022737"/>
    </source>
</evidence>
<organism evidence="12 13">
    <name type="scientific">Oryza meyeriana var. granulata</name>
    <dbReference type="NCBI Taxonomy" id="110450"/>
    <lineage>
        <taxon>Eukaryota</taxon>
        <taxon>Viridiplantae</taxon>
        <taxon>Streptophyta</taxon>
        <taxon>Embryophyta</taxon>
        <taxon>Tracheophyta</taxon>
        <taxon>Spermatophyta</taxon>
        <taxon>Magnoliopsida</taxon>
        <taxon>Liliopsida</taxon>
        <taxon>Poales</taxon>
        <taxon>Poaceae</taxon>
        <taxon>BOP clade</taxon>
        <taxon>Oryzoideae</taxon>
        <taxon>Oryzeae</taxon>
        <taxon>Oryzinae</taxon>
        <taxon>Oryza</taxon>
        <taxon>Oryza meyeriana</taxon>
    </lineage>
</organism>
<proteinExistence type="predicted"/>
<keyword evidence="9" id="KW-0862">Zinc</keyword>
<evidence type="ECO:0000256" key="8">
    <source>
        <dbReference type="ARBA" id="ARBA00022786"/>
    </source>
</evidence>
<evidence type="ECO:0000256" key="9">
    <source>
        <dbReference type="ARBA" id="ARBA00022833"/>
    </source>
</evidence>
<dbReference type="Pfam" id="PF22191">
    <property type="entry name" value="IBR_1"/>
    <property type="match status" value="1"/>
</dbReference>
<dbReference type="PROSITE" id="PS51873">
    <property type="entry name" value="TRIAD"/>
    <property type="match status" value="1"/>
</dbReference>
<keyword evidence="6" id="KW-0677">Repeat</keyword>